<dbReference type="OrthoDB" id="9813090at2"/>
<protein>
    <recommendedName>
        <fullName evidence="2">PNPLA domain-containing protein</fullName>
    </recommendedName>
</protein>
<dbReference type="GO" id="GO:0005829">
    <property type="term" value="C:cytosol"/>
    <property type="evidence" value="ECO:0007669"/>
    <property type="project" value="TreeGrafter"/>
</dbReference>
<reference evidence="3" key="1">
    <citation type="submission" date="2016-07" db="EMBL/GenBank/DDBJ databases">
        <title>Microvirga ossetica sp. nov. a new species of rhizobia isolated from root nodules of the legume species Vicia alpestris Steven originated from North Ossetia region in the Caucasus.</title>
        <authorList>
            <person name="Safronova V.I."/>
            <person name="Kuznetsova I.G."/>
            <person name="Sazanova A.L."/>
            <person name="Belimov A."/>
            <person name="Andronov E."/>
            <person name="Osledkin Y.S."/>
            <person name="Onishchuk O.P."/>
            <person name="Kurchak O.N."/>
            <person name="Shaposhnikov A.I."/>
            <person name="Willems A."/>
            <person name="Tikhonovich I.A."/>
        </authorList>
    </citation>
    <scope>NUCLEOTIDE SEQUENCE [LARGE SCALE GENOMIC DNA]</scope>
    <source>
        <strain evidence="3">V5/3M</strain>
    </source>
</reference>
<dbReference type="GO" id="GO:0046475">
    <property type="term" value="P:glycerophospholipid catabolic process"/>
    <property type="evidence" value="ECO:0007669"/>
    <property type="project" value="TreeGrafter"/>
</dbReference>
<dbReference type="KEGG" id="moc:BB934_01755"/>
<proteinExistence type="predicted"/>
<organism evidence="3">
    <name type="scientific">Microvirga ossetica</name>
    <dbReference type="NCBI Taxonomy" id="1882682"/>
    <lineage>
        <taxon>Bacteria</taxon>
        <taxon>Pseudomonadati</taxon>
        <taxon>Pseudomonadota</taxon>
        <taxon>Alphaproteobacteria</taxon>
        <taxon>Hyphomicrobiales</taxon>
        <taxon>Methylobacteriaceae</taxon>
        <taxon>Microvirga</taxon>
    </lineage>
</organism>
<dbReference type="Gene3D" id="3.40.1090.10">
    <property type="entry name" value="Cytosolic phospholipase A2 catalytic domain"/>
    <property type="match status" value="2"/>
</dbReference>
<dbReference type="PANTHER" id="PTHR10728">
    <property type="entry name" value="CYTOSOLIC PHOSPHOLIPASE A2"/>
    <property type="match status" value="1"/>
</dbReference>
<dbReference type="PANTHER" id="PTHR10728:SF40">
    <property type="entry name" value="PATATIN FAMILY PROTEIN"/>
    <property type="match status" value="1"/>
</dbReference>
<evidence type="ECO:0000313" key="3">
    <source>
        <dbReference type="EMBL" id="ANY77098.1"/>
    </source>
</evidence>
<dbReference type="RefSeq" id="WP_099508098.1">
    <property type="nucleotide sequence ID" value="NZ_CP016616.1"/>
</dbReference>
<gene>
    <name evidence="3" type="ORF">BB934_01755</name>
</gene>
<keyword evidence="1" id="KW-0443">Lipid metabolism</keyword>
<dbReference type="GO" id="GO:0004623">
    <property type="term" value="F:phospholipase A2 activity"/>
    <property type="evidence" value="ECO:0007669"/>
    <property type="project" value="TreeGrafter"/>
</dbReference>
<dbReference type="Pfam" id="PF01734">
    <property type="entry name" value="Patatin"/>
    <property type="match status" value="1"/>
</dbReference>
<evidence type="ECO:0000259" key="2">
    <source>
        <dbReference type="Pfam" id="PF01734"/>
    </source>
</evidence>
<dbReference type="AlphaFoldDB" id="A0A1B2EAV8"/>
<dbReference type="EMBL" id="CP016616">
    <property type="protein sequence ID" value="ANY77098.1"/>
    <property type="molecule type" value="Genomic_DNA"/>
</dbReference>
<dbReference type="SUPFAM" id="SSF52151">
    <property type="entry name" value="FabD/lysophospholipase-like"/>
    <property type="match status" value="1"/>
</dbReference>
<dbReference type="InterPro" id="IPR016035">
    <property type="entry name" value="Acyl_Trfase/lysoPLipase"/>
</dbReference>
<feature type="domain" description="PNPLA" evidence="2">
    <location>
        <begin position="14"/>
        <end position="236"/>
    </location>
</feature>
<dbReference type="InterPro" id="IPR002641">
    <property type="entry name" value="PNPLA_dom"/>
</dbReference>
<name>A0A1B2EAV8_9HYPH</name>
<evidence type="ECO:0000256" key="1">
    <source>
        <dbReference type="ARBA" id="ARBA00023098"/>
    </source>
</evidence>
<sequence length="387" mass="42719">MNLPIPNPRPKLGLALSGGGIRAAVFHLGVLRRLAEENLLESVSHLSTVSGGSLVTAAIFAHSEWVWPASVAYRSEVYPKLRDLLTSRDLFSFAAVGWLGAVRHSHRVAFNRADLLARLLESSWGITAMLSDLPVHPIWAINTTCIETGKNWRFSQREMGDWTFGRHYNPSYKVAAAAAASAAVPYAIGALAFDLPSEGWHRTDPATRTPLAKTTPAMPRVRLWDGGAYENLGLEFLYKPGAQLKECDLLICSDASGPLRPPVGLLQRLRPEGLSSPRLFNIASDQIRALRSRMLVRDFEAGTIRGALIKMGNSVRDIDIQVKRGRDDYDLYLSDEESRLALTHPTDLKAPSKDLFDRIARHGFEAADATLSVRLPTEFPQPYAWSA</sequence>
<accession>A0A1B2EAV8</accession>